<feature type="transmembrane region" description="Helical" evidence="1">
    <location>
        <begin position="35"/>
        <end position="54"/>
    </location>
</feature>
<comment type="caution">
    <text evidence="3">The sequence shown here is derived from an EMBL/GenBank/DDBJ whole genome shotgun (WGS) entry which is preliminary data.</text>
</comment>
<dbReference type="InterPro" id="IPR000620">
    <property type="entry name" value="EamA_dom"/>
</dbReference>
<reference evidence="3 4" key="1">
    <citation type="submission" date="2017-09" db="EMBL/GenBank/DDBJ databases">
        <title>Depth-based differentiation of microbial function through sediment-hosted aquifers and enrichment of novel symbionts in the deep terrestrial subsurface.</title>
        <authorList>
            <person name="Probst A.J."/>
            <person name="Ladd B."/>
            <person name="Jarett J.K."/>
            <person name="Geller-Mcgrath D.E."/>
            <person name="Sieber C.M."/>
            <person name="Emerson J.B."/>
            <person name="Anantharaman K."/>
            <person name="Thomas B.C."/>
            <person name="Malmstrom R."/>
            <person name="Stieglmeier M."/>
            <person name="Klingl A."/>
            <person name="Woyke T."/>
            <person name="Ryan C.M."/>
            <person name="Banfield J.F."/>
        </authorList>
    </citation>
    <scope>NUCLEOTIDE SEQUENCE [LARGE SCALE GENOMIC DNA]</scope>
    <source>
        <strain evidence="3">CG22_combo_CG10-13_8_21_14_all_38_20</strain>
    </source>
</reference>
<dbReference type="GO" id="GO:0016020">
    <property type="term" value="C:membrane"/>
    <property type="evidence" value="ECO:0007669"/>
    <property type="project" value="InterPro"/>
</dbReference>
<dbReference type="EMBL" id="PCTA01000025">
    <property type="protein sequence ID" value="PIP61499.1"/>
    <property type="molecule type" value="Genomic_DNA"/>
</dbReference>
<dbReference type="SUPFAM" id="SSF103481">
    <property type="entry name" value="Multidrug resistance efflux transporter EmrE"/>
    <property type="match status" value="1"/>
</dbReference>
<evidence type="ECO:0000313" key="3">
    <source>
        <dbReference type="EMBL" id="PIP61499.1"/>
    </source>
</evidence>
<evidence type="ECO:0000256" key="1">
    <source>
        <dbReference type="SAM" id="Phobius"/>
    </source>
</evidence>
<dbReference type="AlphaFoldDB" id="A0A2H0BVC9"/>
<keyword evidence="1" id="KW-0472">Membrane</keyword>
<accession>A0A2H0BVC9</accession>
<feature type="transmembrane region" description="Helical" evidence="1">
    <location>
        <begin position="123"/>
        <end position="140"/>
    </location>
</feature>
<dbReference type="Gene3D" id="1.10.3730.20">
    <property type="match status" value="1"/>
</dbReference>
<sequence>MTWLNLALLTLLFYGTFDLFVKLTSGKIHDGLGAFVINLVATMVVALFLLYSSTNGEKINYFKTEGVVYAIIAGILVGFASIFFIKMFSSGAELSIAVPLVRVGTVLVSVLIGVLFLKEGFNPKFLIGFLLSMSGLYLLITS</sequence>
<dbReference type="InterPro" id="IPR037185">
    <property type="entry name" value="EmrE-like"/>
</dbReference>
<keyword evidence="1" id="KW-0812">Transmembrane</keyword>
<organism evidence="3 4">
    <name type="scientific">Candidatus Roizmanbacteria bacterium CG22_combo_CG10-13_8_21_14_all_38_20</name>
    <dbReference type="NCBI Taxonomy" id="1974862"/>
    <lineage>
        <taxon>Bacteria</taxon>
        <taxon>Candidatus Roizmaniibacteriota</taxon>
    </lineage>
</organism>
<dbReference type="Proteomes" id="UP000231246">
    <property type="component" value="Unassembled WGS sequence"/>
</dbReference>
<feature type="domain" description="EamA" evidence="2">
    <location>
        <begin position="2"/>
        <end position="140"/>
    </location>
</feature>
<evidence type="ECO:0000313" key="4">
    <source>
        <dbReference type="Proteomes" id="UP000231246"/>
    </source>
</evidence>
<gene>
    <name evidence="3" type="ORF">COW99_03715</name>
</gene>
<keyword evidence="1" id="KW-1133">Transmembrane helix</keyword>
<dbReference type="Pfam" id="PF00892">
    <property type="entry name" value="EamA"/>
    <property type="match status" value="1"/>
</dbReference>
<evidence type="ECO:0000259" key="2">
    <source>
        <dbReference type="Pfam" id="PF00892"/>
    </source>
</evidence>
<feature type="transmembrane region" description="Helical" evidence="1">
    <location>
        <begin position="97"/>
        <end position="117"/>
    </location>
</feature>
<protein>
    <recommendedName>
        <fullName evidence="2">EamA domain-containing protein</fullName>
    </recommendedName>
</protein>
<feature type="transmembrane region" description="Helical" evidence="1">
    <location>
        <begin position="66"/>
        <end position="85"/>
    </location>
</feature>
<proteinExistence type="predicted"/>
<name>A0A2H0BVC9_9BACT</name>
<feature type="transmembrane region" description="Helical" evidence="1">
    <location>
        <begin position="6"/>
        <end position="23"/>
    </location>
</feature>